<evidence type="ECO:0000256" key="1">
    <source>
        <dbReference type="ARBA" id="ARBA00009437"/>
    </source>
</evidence>
<dbReference type="Gene3D" id="3.40.190.290">
    <property type="match status" value="1"/>
</dbReference>
<dbReference type="InterPro" id="IPR036390">
    <property type="entry name" value="WH_DNA-bd_sf"/>
</dbReference>
<dbReference type="Gene3D" id="1.10.10.10">
    <property type="entry name" value="Winged helix-like DNA-binding domain superfamily/Winged helix DNA-binding domain"/>
    <property type="match status" value="1"/>
</dbReference>
<keyword evidence="4" id="KW-0804">Transcription</keyword>
<dbReference type="PANTHER" id="PTHR30126:SF40">
    <property type="entry name" value="HTH-TYPE TRANSCRIPTIONAL REGULATOR GLTR"/>
    <property type="match status" value="1"/>
</dbReference>
<accession>A0ABS1TTZ4</accession>
<organism evidence="6 7">
    <name type="scientific">Neobacillus paridis</name>
    <dbReference type="NCBI Taxonomy" id="2803862"/>
    <lineage>
        <taxon>Bacteria</taxon>
        <taxon>Bacillati</taxon>
        <taxon>Bacillota</taxon>
        <taxon>Bacilli</taxon>
        <taxon>Bacillales</taxon>
        <taxon>Bacillaceae</taxon>
        <taxon>Neobacillus</taxon>
    </lineage>
</organism>
<protein>
    <submittedName>
        <fullName evidence="6">LysR family transcriptional regulator</fullName>
    </submittedName>
</protein>
<dbReference type="CDD" id="cd05466">
    <property type="entry name" value="PBP2_LTTR_substrate"/>
    <property type="match status" value="1"/>
</dbReference>
<evidence type="ECO:0000256" key="4">
    <source>
        <dbReference type="ARBA" id="ARBA00023163"/>
    </source>
</evidence>
<dbReference type="PROSITE" id="PS50931">
    <property type="entry name" value="HTH_LYSR"/>
    <property type="match status" value="1"/>
</dbReference>
<reference evidence="6 7" key="1">
    <citation type="submission" date="2021-01" db="EMBL/GenBank/DDBJ databases">
        <title>Genome public.</title>
        <authorList>
            <person name="Liu C."/>
            <person name="Sun Q."/>
        </authorList>
    </citation>
    <scope>NUCLEOTIDE SEQUENCE [LARGE SCALE GENOMIC DNA]</scope>
    <source>
        <strain evidence="6 7">YIM B02564</strain>
    </source>
</reference>
<dbReference type="PRINTS" id="PR00039">
    <property type="entry name" value="HTHLYSR"/>
</dbReference>
<evidence type="ECO:0000313" key="7">
    <source>
        <dbReference type="Proteomes" id="UP000623967"/>
    </source>
</evidence>
<proteinExistence type="inferred from homology"/>
<dbReference type="SUPFAM" id="SSF46785">
    <property type="entry name" value="Winged helix' DNA-binding domain"/>
    <property type="match status" value="1"/>
</dbReference>
<keyword evidence="7" id="KW-1185">Reference proteome</keyword>
<dbReference type="InterPro" id="IPR005119">
    <property type="entry name" value="LysR_subst-bd"/>
</dbReference>
<feature type="domain" description="HTH lysR-type" evidence="5">
    <location>
        <begin position="1"/>
        <end position="58"/>
    </location>
</feature>
<dbReference type="EMBL" id="JAESWB010000365">
    <property type="protein sequence ID" value="MBL4954786.1"/>
    <property type="molecule type" value="Genomic_DNA"/>
</dbReference>
<dbReference type="Pfam" id="PF00126">
    <property type="entry name" value="HTH_1"/>
    <property type="match status" value="1"/>
</dbReference>
<sequence>MNLENIEAFVYAVHLGSFVKTAEALYLTQPSVTARIHSLESELNVELFQRTGKHISLSEQGKIFLPYAQTILQSYQEAKVKLHHPITTPNQLKIGCASSISNYIIPELIPTFQQEYPNVNIKIITGHSNDILDKVLNKKVDFGIVRTVKHSQIKSLLFRHDPIGLFAPAGHPLLQSEQVTIEEVSEQPLIFFDYGSVDWLMIYRLFDSKNLKPNIILEVDSMETAKNLVMNGVGVSFLPQHCVVKELADGRLFRVPLISPGQLDVKIEIIYRKGERKSPFIDFFILNSV</sequence>
<dbReference type="RefSeq" id="WP_202656027.1">
    <property type="nucleotide sequence ID" value="NZ_JAESWB010000365.1"/>
</dbReference>
<dbReference type="PANTHER" id="PTHR30126">
    <property type="entry name" value="HTH-TYPE TRANSCRIPTIONAL REGULATOR"/>
    <property type="match status" value="1"/>
</dbReference>
<dbReference type="Proteomes" id="UP000623967">
    <property type="component" value="Unassembled WGS sequence"/>
</dbReference>
<evidence type="ECO:0000256" key="2">
    <source>
        <dbReference type="ARBA" id="ARBA00023015"/>
    </source>
</evidence>
<keyword evidence="2" id="KW-0805">Transcription regulation</keyword>
<dbReference type="SUPFAM" id="SSF53850">
    <property type="entry name" value="Periplasmic binding protein-like II"/>
    <property type="match status" value="1"/>
</dbReference>
<dbReference type="Pfam" id="PF03466">
    <property type="entry name" value="LysR_substrate"/>
    <property type="match status" value="1"/>
</dbReference>
<keyword evidence="3" id="KW-0238">DNA-binding</keyword>
<gene>
    <name evidence="6" type="ORF">JK635_21745</name>
</gene>
<comment type="similarity">
    <text evidence="1">Belongs to the LysR transcriptional regulatory family.</text>
</comment>
<dbReference type="InterPro" id="IPR000847">
    <property type="entry name" value="LysR_HTH_N"/>
</dbReference>
<comment type="caution">
    <text evidence="6">The sequence shown here is derived from an EMBL/GenBank/DDBJ whole genome shotgun (WGS) entry which is preliminary data.</text>
</comment>
<dbReference type="InterPro" id="IPR036388">
    <property type="entry name" value="WH-like_DNA-bd_sf"/>
</dbReference>
<evidence type="ECO:0000313" key="6">
    <source>
        <dbReference type="EMBL" id="MBL4954786.1"/>
    </source>
</evidence>
<evidence type="ECO:0000256" key="3">
    <source>
        <dbReference type="ARBA" id="ARBA00023125"/>
    </source>
</evidence>
<evidence type="ECO:0000259" key="5">
    <source>
        <dbReference type="PROSITE" id="PS50931"/>
    </source>
</evidence>
<name>A0ABS1TTZ4_9BACI</name>